<evidence type="ECO:0000256" key="1">
    <source>
        <dbReference type="ARBA" id="ARBA00004370"/>
    </source>
</evidence>
<feature type="domain" description="Peptidase S12 Pab87-related C-terminal" evidence="4">
    <location>
        <begin position="441"/>
        <end position="527"/>
    </location>
</feature>
<comment type="subcellular location">
    <subcellularLocation>
        <location evidence="1">Membrane</location>
    </subcellularLocation>
</comment>
<dbReference type="Pfam" id="PF11954">
    <property type="entry name" value="DUF3471"/>
    <property type="match status" value="1"/>
</dbReference>
<comment type="caution">
    <text evidence="5">The sequence shown here is derived from an EMBL/GenBank/DDBJ whole genome shotgun (WGS) entry which is preliminary data.</text>
</comment>
<dbReference type="Proteomes" id="UP000652231">
    <property type="component" value="Unassembled WGS sequence"/>
</dbReference>
<keyword evidence="6" id="KW-1185">Reference proteome</keyword>
<keyword evidence="2" id="KW-0472">Membrane</keyword>
<protein>
    <recommendedName>
        <fullName evidence="7">Serine hydrolase</fullName>
    </recommendedName>
</protein>
<dbReference type="InterPro" id="IPR021860">
    <property type="entry name" value="Peptidase_S12_Pab87-rel_C"/>
</dbReference>
<dbReference type="InterPro" id="IPR050491">
    <property type="entry name" value="AmpC-like"/>
</dbReference>
<dbReference type="Pfam" id="PF00144">
    <property type="entry name" value="Beta-lactamase"/>
    <property type="match status" value="1"/>
</dbReference>
<dbReference type="PANTHER" id="PTHR46825:SF11">
    <property type="entry name" value="PENICILLIN-BINDING PROTEIN 4"/>
    <property type="match status" value="1"/>
</dbReference>
<dbReference type="AlphaFoldDB" id="A0A8J2Y830"/>
<evidence type="ECO:0000259" key="3">
    <source>
        <dbReference type="Pfam" id="PF00144"/>
    </source>
</evidence>
<dbReference type="InterPro" id="IPR001466">
    <property type="entry name" value="Beta-lactam-related"/>
</dbReference>
<sequence>MSITLAPAQSIEQQIDALFTEAYPADKPGATVLIAKDDKVIYRKAFGMANLELNVPMKPESVLELASITKQFTSVAILMLMEQGKLSLEDPLSKFIADYPRGNQITIHHLLNHTSGIKSYTDVAEFMKLARTDMTPLEIINSFKDLPMEFEPGERYAYNNSGYILLGYIIEQVSDMSYEEYIQKNIFDELGMNNSYYGSRSRIIPNRASGYQPSGESHRNAEYLSMTIPYAAGSLMSTVDDMFLWSKAIHHNTLISEKSKQLAFTNNTLNDGKPTYYGYGWGVNELAGFTSIEHTGGIFGFTTSGIYVPEKNIYSIVLSNDNGNGPEPYNLKATAIVLGKPLVEKPAVTLTEEQLQKWTGAYQFEEVVRFITYNDGALYSTREGGQPFKLIPLSENSFQFEDSFTTYDFSMENGKKVSLFTDRINKSKGVETDKTPEPEKESISLPQEILASYEGTYELQPSFQIVVTTKDDRIFAQATGQPQFEIFAENENTFFLKVVEAKVTFNKNPDGTVKSLTLFQGGQEMEGKKIK</sequence>
<evidence type="ECO:0000259" key="4">
    <source>
        <dbReference type="Pfam" id="PF11954"/>
    </source>
</evidence>
<organism evidence="5 6">
    <name type="scientific">Planktosalinus lacus</name>
    <dbReference type="NCBI Taxonomy" id="1526573"/>
    <lineage>
        <taxon>Bacteria</taxon>
        <taxon>Pseudomonadati</taxon>
        <taxon>Bacteroidota</taxon>
        <taxon>Flavobacteriia</taxon>
        <taxon>Flavobacteriales</taxon>
        <taxon>Flavobacteriaceae</taxon>
        <taxon>Planktosalinus</taxon>
    </lineage>
</organism>
<reference evidence="5" key="1">
    <citation type="journal article" date="2014" name="Int. J. Syst. Evol. Microbiol.">
        <title>Complete genome sequence of Corynebacterium casei LMG S-19264T (=DSM 44701T), isolated from a smear-ripened cheese.</title>
        <authorList>
            <consortium name="US DOE Joint Genome Institute (JGI-PGF)"/>
            <person name="Walter F."/>
            <person name="Albersmeier A."/>
            <person name="Kalinowski J."/>
            <person name="Ruckert C."/>
        </authorList>
    </citation>
    <scope>NUCLEOTIDE SEQUENCE</scope>
    <source>
        <strain evidence="5">CGMCC 1.12924</strain>
    </source>
</reference>
<dbReference type="GO" id="GO:0016020">
    <property type="term" value="C:membrane"/>
    <property type="evidence" value="ECO:0007669"/>
    <property type="project" value="UniProtKB-SubCell"/>
</dbReference>
<dbReference type="SUPFAM" id="SSF56601">
    <property type="entry name" value="beta-lactamase/transpeptidase-like"/>
    <property type="match status" value="1"/>
</dbReference>
<evidence type="ECO:0008006" key="7">
    <source>
        <dbReference type="Google" id="ProtNLM"/>
    </source>
</evidence>
<evidence type="ECO:0000313" key="5">
    <source>
        <dbReference type="EMBL" id="GGD84298.1"/>
    </source>
</evidence>
<accession>A0A8J2Y830</accession>
<gene>
    <name evidence="5" type="ORF">GCM10011312_05410</name>
</gene>
<dbReference type="PANTHER" id="PTHR46825">
    <property type="entry name" value="D-ALANYL-D-ALANINE-CARBOXYPEPTIDASE/ENDOPEPTIDASE AMPH"/>
    <property type="match status" value="1"/>
</dbReference>
<evidence type="ECO:0000313" key="6">
    <source>
        <dbReference type="Proteomes" id="UP000652231"/>
    </source>
</evidence>
<dbReference type="InterPro" id="IPR012338">
    <property type="entry name" value="Beta-lactam/transpept-like"/>
</dbReference>
<dbReference type="EMBL" id="BMGK01000002">
    <property type="protein sequence ID" value="GGD84298.1"/>
    <property type="molecule type" value="Genomic_DNA"/>
</dbReference>
<name>A0A8J2Y830_9FLAO</name>
<feature type="domain" description="Beta-lactamase-related" evidence="3">
    <location>
        <begin position="25"/>
        <end position="332"/>
    </location>
</feature>
<dbReference type="Gene3D" id="3.40.710.10">
    <property type="entry name" value="DD-peptidase/beta-lactamase superfamily"/>
    <property type="match status" value="1"/>
</dbReference>
<evidence type="ECO:0000256" key="2">
    <source>
        <dbReference type="ARBA" id="ARBA00023136"/>
    </source>
</evidence>
<proteinExistence type="predicted"/>
<reference evidence="5" key="2">
    <citation type="submission" date="2020-09" db="EMBL/GenBank/DDBJ databases">
        <authorList>
            <person name="Sun Q."/>
            <person name="Zhou Y."/>
        </authorList>
    </citation>
    <scope>NUCLEOTIDE SEQUENCE</scope>
    <source>
        <strain evidence="5">CGMCC 1.12924</strain>
    </source>
</reference>